<reference evidence="4" key="3">
    <citation type="submission" date="2025-09" db="UniProtKB">
        <authorList>
            <consortium name="Ensembl"/>
        </authorList>
    </citation>
    <scope>IDENTIFICATION</scope>
</reference>
<evidence type="ECO:0000313" key="4">
    <source>
        <dbReference type="Ensembl" id="ENSLACP00000019716.1"/>
    </source>
</evidence>
<feature type="compositionally biased region" description="Low complexity" evidence="1">
    <location>
        <begin position="124"/>
        <end position="143"/>
    </location>
</feature>
<dbReference type="AlphaFoldDB" id="H3BCU5"/>
<dbReference type="EMBL" id="AFYH01018814">
    <property type="status" value="NOT_ANNOTATED_CDS"/>
    <property type="molecule type" value="Genomic_DNA"/>
</dbReference>
<dbReference type="InterPro" id="IPR037645">
    <property type="entry name" value="KCT2"/>
</dbReference>
<dbReference type="EMBL" id="AFYH01018815">
    <property type="status" value="NOT_ANNOTATED_CDS"/>
    <property type="molecule type" value="Genomic_DNA"/>
</dbReference>
<dbReference type="KEGG" id="lcm:102350850"/>
<dbReference type="Pfam" id="PF17818">
    <property type="entry name" value="KCT2"/>
    <property type="match status" value="1"/>
</dbReference>
<dbReference type="InParanoid" id="H3BCU5"/>
<feature type="chain" id="PRO_5003581162" evidence="3">
    <location>
        <begin position="33"/>
        <end position="327"/>
    </location>
</feature>
<evidence type="ECO:0000256" key="1">
    <source>
        <dbReference type="SAM" id="MobiDB-lite"/>
    </source>
</evidence>
<sequence>MAAARRMELGFLSFFQLLFLLALLLFSPGCNSDAGETNHHATLGKATDDQLVGTSVPAQTSNQVDPISPSHGYQASAVQGDLVKVTSAAAKDFTSTNASTAKNVTTAIAANNSDTSALKTHLSAKNTTAAKPTATNTKVASSTPVPPHPSPSDSVSKIAAESSESSIIEEDISPPTEKETAITDADANPDSITNYEEMDSLDGDDDVDADDEDDGGEYDDEPDNLKEDEKEEQTNYEDLGKTAVSNKDMKVLSSEDEDSHFFFHLVIIAFLVAIVYIAYHNKRKIFFLVQSRRWRDGLCSRSVDYHRLDQNVHEAMPSLKITSDYIF</sequence>
<reference evidence="5" key="1">
    <citation type="submission" date="2011-08" db="EMBL/GenBank/DDBJ databases">
        <title>The draft genome of Latimeria chalumnae.</title>
        <authorList>
            <person name="Di Palma F."/>
            <person name="Alfoldi J."/>
            <person name="Johnson J."/>
            <person name="Berlin A."/>
            <person name="Gnerre S."/>
            <person name="Jaffe D."/>
            <person name="MacCallum I."/>
            <person name="Young S."/>
            <person name="Walker B.J."/>
            <person name="Lander E."/>
            <person name="Lindblad-Toh K."/>
        </authorList>
    </citation>
    <scope>NUCLEOTIDE SEQUENCE [LARGE SCALE GENOMIC DNA]</scope>
    <source>
        <strain evidence="5">Wild caught</strain>
    </source>
</reference>
<dbReference type="PANTHER" id="PTHR16502">
    <property type="entry name" value="KERATINOCYTE-ASSOCIATED TRANSMEMBRANE PROTEIN 2"/>
    <property type="match status" value="1"/>
</dbReference>
<dbReference type="OrthoDB" id="5846619at2759"/>
<reference evidence="4" key="2">
    <citation type="submission" date="2025-08" db="UniProtKB">
        <authorList>
            <consortium name="Ensembl"/>
        </authorList>
    </citation>
    <scope>IDENTIFICATION</scope>
</reference>
<dbReference type="PANTHER" id="PTHR16502:SF0">
    <property type="entry name" value="KERATINOCYTE-ASSOCIATED TRANSMEMBRANE PROTEIN 2"/>
    <property type="match status" value="1"/>
</dbReference>
<organism evidence="4 5">
    <name type="scientific">Latimeria chalumnae</name>
    <name type="common">Coelacanth</name>
    <dbReference type="NCBI Taxonomy" id="7897"/>
    <lineage>
        <taxon>Eukaryota</taxon>
        <taxon>Metazoa</taxon>
        <taxon>Chordata</taxon>
        <taxon>Craniata</taxon>
        <taxon>Vertebrata</taxon>
        <taxon>Euteleostomi</taxon>
        <taxon>Coelacanthiformes</taxon>
        <taxon>Coelacanthidae</taxon>
        <taxon>Latimeria</taxon>
    </lineage>
</organism>
<gene>
    <name evidence="4" type="primary">C5orf15</name>
</gene>
<feature type="region of interest" description="Disordered" evidence="1">
    <location>
        <begin position="123"/>
        <end position="241"/>
    </location>
</feature>
<keyword evidence="2" id="KW-0812">Transmembrane</keyword>
<dbReference type="Ensembl" id="ENSLACT00000019854.1">
    <property type="protein sequence ID" value="ENSLACP00000019716.1"/>
    <property type="gene ID" value="ENSLACG00000017336.1"/>
</dbReference>
<dbReference type="Proteomes" id="UP000008672">
    <property type="component" value="Unassembled WGS sequence"/>
</dbReference>
<feature type="compositionally biased region" description="Acidic residues" evidence="1">
    <location>
        <begin position="196"/>
        <end position="222"/>
    </location>
</feature>
<name>H3BCU5_LATCH</name>
<feature type="transmembrane region" description="Helical" evidence="2">
    <location>
        <begin position="261"/>
        <end position="279"/>
    </location>
</feature>
<evidence type="ECO:0000256" key="2">
    <source>
        <dbReference type="SAM" id="Phobius"/>
    </source>
</evidence>
<dbReference type="Bgee" id="ENSLACG00000017336">
    <property type="expression patterns" value="Expressed in chordate pharynx and 6 other cell types or tissues"/>
</dbReference>
<accession>H3BCU5</accession>
<dbReference type="STRING" id="7897.ENSLACP00000019716"/>
<feature type="compositionally biased region" description="Low complexity" evidence="1">
    <location>
        <begin position="151"/>
        <end position="166"/>
    </location>
</feature>
<evidence type="ECO:0000313" key="5">
    <source>
        <dbReference type="Proteomes" id="UP000008672"/>
    </source>
</evidence>
<keyword evidence="2" id="KW-0472">Membrane</keyword>
<proteinExistence type="predicted"/>
<protein>
    <submittedName>
        <fullName evidence="4">Chromosome 5 open reading frame 15</fullName>
    </submittedName>
</protein>
<keyword evidence="5" id="KW-1185">Reference proteome</keyword>
<dbReference type="HOGENOM" id="CLU_849816_0_0_1"/>
<dbReference type="GeneTree" id="ENSGT00440000037499"/>
<feature type="signal peptide" evidence="3">
    <location>
        <begin position="1"/>
        <end position="32"/>
    </location>
</feature>
<dbReference type="eggNOG" id="ENOG502S2NF">
    <property type="taxonomic scope" value="Eukaryota"/>
</dbReference>
<keyword evidence="3" id="KW-0732">Signal</keyword>
<keyword evidence="2" id="KW-1133">Transmembrane helix</keyword>
<dbReference type="FunCoup" id="H3BCU5">
    <property type="interactions" value="1008"/>
</dbReference>
<evidence type="ECO:0000256" key="3">
    <source>
        <dbReference type="SAM" id="SignalP"/>
    </source>
</evidence>